<comment type="caution">
    <text evidence="3">The sequence shown here is derived from an EMBL/GenBank/DDBJ whole genome shotgun (WGS) entry which is preliminary data.</text>
</comment>
<dbReference type="InterPro" id="IPR012337">
    <property type="entry name" value="RNaseH-like_sf"/>
</dbReference>
<feature type="compositionally biased region" description="Acidic residues" evidence="1">
    <location>
        <begin position="424"/>
        <end position="435"/>
    </location>
</feature>
<dbReference type="EMBL" id="QPFP01000007">
    <property type="protein sequence ID" value="TEB35653.1"/>
    <property type="molecule type" value="Genomic_DNA"/>
</dbReference>
<dbReference type="PANTHER" id="PTHR28083">
    <property type="entry name" value="GOOD FOR FULL DBP5 ACTIVITY PROTEIN 2"/>
    <property type="match status" value="1"/>
</dbReference>
<dbReference type="AlphaFoldDB" id="A0A4Y7TN74"/>
<keyword evidence="4" id="KW-1185">Reference proteome</keyword>
<feature type="domain" description="Gfd2/YDR514C-like C-terminal" evidence="2">
    <location>
        <begin position="161"/>
        <end position="329"/>
    </location>
</feature>
<dbReference type="OrthoDB" id="5953249at2759"/>
<name>A0A4Y7TN74_COPMI</name>
<evidence type="ECO:0000259" key="2">
    <source>
        <dbReference type="Pfam" id="PF21762"/>
    </source>
</evidence>
<dbReference type="InterPro" id="IPR040151">
    <property type="entry name" value="Gfd2/YDR514C-like"/>
</dbReference>
<accession>A0A4Y7TN74</accession>
<dbReference type="PANTHER" id="PTHR28083:SF1">
    <property type="entry name" value="GOOD FOR FULL DBP5 ACTIVITY PROTEIN 2"/>
    <property type="match status" value="1"/>
</dbReference>
<feature type="compositionally biased region" description="Polar residues" evidence="1">
    <location>
        <begin position="376"/>
        <end position="385"/>
    </location>
</feature>
<sequence length="435" mass="49571">MSDSPVTGYYRYTDIWFDCFPNPEDGAALKAILAHDAIVHPEHPLHVEGVKGVQLFIGTLETGEARLLFSSKQVDYIRYWLHAMGMTQEPIPLPWSDCLLEKSELRTITPTNYEDGGALRRAVKDIDRNNKRLKGLNPTLESKRQNFGKISSLWAEKKGAWLAADFEAWEMDSTYLTEFGHSLVTFKDGQRLEDRREHFIVHEARSYINSKYVPDYRYKYQFGESITLPRRDFKQRIQHLIETLMQSGPVYLIMHDNNQDLKYFRKNLQMPLDGLTHIIPEKAPESGLIAVDTSDLMGALLGEDSGNRTGLEKMCRLLHIETPYHHNAGQRCACKLSIENAITLTADLFRIQFTLQALITMAEGGQVDRQREERWPNSTSGTSLRVQVKPSPDDPDYESDDDGAAIGPVLGYDPKTGILYRTDVDDDEEETKPIS</sequence>
<dbReference type="SUPFAM" id="SSF53098">
    <property type="entry name" value="Ribonuclease H-like"/>
    <property type="match status" value="1"/>
</dbReference>
<organism evidence="3 4">
    <name type="scientific">Coprinellus micaceus</name>
    <name type="common">Glistening ink-cap mushroom</name>
    <name type="synonym">Coprinus micaceus</name>
    <dbReference type="NCBI Taxonomy" id="71717"/>
    <lineage>
        <taxon>Eukaryota</taxon>
        <taxon>Fungi</taxon>
        <taxon>Dikarya</taxon>
        <taxon>Basidiomycota</taxon>
        <taxon>Agaricomycotina</taxon>
        <taxon>Agaricomycetes</taxon>
        <taxon>Agaricomycetidae</taxon>
        <taxon>Agaricales</taxon>
        <taxon>Agaricineae</taxon>
        <taxon>Psathyrellaceae</taxon>
        <taxon>Coprinellus</taxon>
    </lineage>
</organism>
<evidence type="ECO:0000256" key="1">
    <source>
        <dbReference type="SAM" id="MobiDB-lite"/>
    </source>
</evidence>
<feature type="region of interest" description="Disordered" evidence="1">
    <location>
        <begin position="416"/>
        <end position="435"/>
    </location>
</feature>
<dbReference type="GO" id="GO:0005634">
    <property type="term" value="C:nucleus"/>
    <property type="evidence" value="ECO:0007669"/>
    <property type="project" value="TreeGrafter"/>
</dbReference>
<feature type="region of interest" description="Disordered" evidence="1">
    <location>
        <begin position="365"/>
        <end position="410"/>
    </location>
</feature>
<feature type="compositionally biased region" description="Acidic residues" evidence="1">
    <location>
        <begin position="393"/>
        <end position="403"/>
    </location>
</feature>
<dbReference type="InterPro" id="IPR048519">
    <property type="entry name" value="Gfd2/YDR514C-like_C"/>
</dbReference>
<reference evidence="3 4" key="1">
    <citation type="journal article" date="2019" name="Nat. Ecol. Evol.">
        <title>Megaphylogeny resolves global patterns of mushroom evolution.</title>
        <authorList>
            <person name="Varga T."/>
            <person name="Krizsan K."/>
            <person name="Foldi C."/>
            <person name="Dima B."/>
            <person name="Sanchez-Garcia M."/>
            <person name="Sanchez-Ramirez S."/>
            <person name="Szollosi G.J."/>
            <person name="Szarkandi J.G."/>
            <person name="Papp V."/>
            <person name="Albert L."/>
            <person name="Andreopoulos W."/>
            <person name="Angelini C."/>
            <person name="Antonin V."/>
            <person name="Barry K.W."/>
            <person name="Bougher N.L."/>
            <person name="Buchanan P."/>
            <person name="Buyck B."/>
            <person name="Bense V."/>
            <person name="Catcheside P."/>
            <person name="Chovatia M."/>
            <person name="Cooper J."/>
            <person name="Damon W."/>
            <person name="Desjardin D."/>
            <person name="Finy P."/>
            <person name="Geml J."/>
            <person name="Haridas S."/>
            <person name="Hughes K."/>
            <person name="Justo A."/>
            <person name="Karasinski D."/>
            <person name="Kautmanova I."/>
            <person name="Kiss B."/>
            <person name="Kocsube S."/>
            <person name="Kotiranta H."/>
            <person name="LaButti K.M."/>
            <person name="Lechner B.E."/>
            <person name="Liimatainen K."/>
            <person name="Lipzen A."/>
            <person name="Lukacs Z."/>
            <person name="Mihaltcheva S."/>
            <person name="Morgado L.N."/>
            <person name="Niskanen T."/>
            <person name="Noordeloos M.E."/>
            <person name="Ohm R.A."/>
            <person name="Ortiz-Santana B."/>
            <person name="Ovrebo C."/>
            <person name="Racz N."/>
            <person name="Riley R."/>
            <person name="Savchenko A."/>
            <person name="Shiryaev A."/>
            <person name="Soop K."/>
            <person name="Spirin V."/>
            <person name="Szebenyi C."/>
            <person name="Tomsovsky M."/>
            <person name="Tulloss R.E."/>
            <person name="Uehling J."/>
            <person name="Grigoriev I.V."/>
            <person name="Vagvolgyi C."/>
            <person name="Papp T."/>
            <person name="Martin F.M."/>
            <person name="Miettinen O."/>
            <person name="Hibbett D.S."/>
            <person name="Nagy L.G."/>
        </authorList>
    </citation>
    <scope>NUCLEOTIDE SEQUENCE [LARGE SCALE GENOMIC DNA]</scope>
    <source>
        <strain evidence="3 4">FP101781</strain>
    </source>
</reference>
<dbReference type="Proteomes" id="UP000298030">
    <property type="component" value="Unassembled WGS sequence"/>
</dbReference>
<feature type="compositionally biased region" description="Basic and acidic residues" evidence="1">
    <location>
        <begin position="366"/>
        <end position="375"/>
    </location>
</feature>
<dbReference type="STRING" id="71717.A0A4Y7TN74"/>
<protein>
    <recommendedName>
        <fullName evidence="2">Gfd2/YDR514C-like C-terminal domain-containing protein</fullName>
    </recommendedName>
</protein>
<proteinExistence type="predicted"/>
<evidence type="ECO:0000313" key="4">
    <source>
        <dbReference type="Proteomes" id="UP000298030"/>
    </source>
</evidence>
<evidence type="ECO:0000313" key="3">
    <source>
        <dbReference type="EMBL" id="TEB35653.1"/>
    </source>
</evidence>
<dbReference type="Pfam" id="PF21762">
    <property type="entry name" value="DEDDh_C"/>
    <property type="match status" value="1"/>
</dbReference>
<gene>
    <name evidence="3" type="ORF">FA13DRAFT_1624452</name>
</gene>